<dbReference type="Pfam" id="PF00300">
    <property type="entry name" value="His_Phos_1"/>
    <property type="match status" value="1"/>
</dbReference>
<dbReference type="InterPro" id="IPR029033">
    <property type="entry name" value="His_PPase_superfam"/>
</dbReference>
<dbReference type="NCBIfam" id="TIGR00249">
    <property type="entry name" value="sixA"/>
    <property type="match status" value="1"/>
</dbReference>
<comment type="caution">
    <text evidence="2">The sequence shown here is derived from an EMBL/GenBank/DDBJ whole genome shotgun (WGS) entry which is preliminary data.</text>
</comment>
<dbReference type="Proteomes" id="UP001595840">
    <property type="component" value="Unassembled WGS sequence"/>
</dbReference>
<dbReference type="PANTHER" id="PTHR20935:SF0">
    <property type="entry name" value="SERINE_THREONINE-PROTEIN PHOSPHATASE PGAM5, MITOCHONDRIAL"/>
    <property type="match status" value="1"/>
</dbReference>
<name>A0ABV8V1Q0_9GAMM</name>
<accession>A0ABV8V1Q0</accession>
<dbReference type="InterPro" id="IPR051021">
    <property type="entry name" value="Mito_Ser/Thr_phosphatase"/>
</dbReference>
<dbReference type="Gene3D" id="3.40.50.1240">
    <property type="entry name" value="Phosphoglycerate mutase-like"/>
    <property type="match status" value="1"/>
</dbReference>
<reference evidence="3" key="1">
    <citation type="journal article" date="2019" name="Int. J. Syst. Evol. Microbiol.">
        <title>The Global Catalogue of Microorganisms (GCM) 10K type strain sequencing project: providing services to taxonomists for standard genome sequencing and annotation.</title>
        <authorList>
            <consortium name="The Broad Institute Genomics Platform"/>
            <consortium name="The Broad Institute Genome Sequencing Center for Infectious Disease"/>
            <person name="Wu L."/>
            <person name="Ma J."/>
        </authorList>
    </citation>
    <scope>NUCLEOTIDE SEQUENCE [LARGE SCALE GENOMIC DNA]</scope>
    <source>
        <strain evidence="3">CECT 8570</strain>
    </source>
</reference>
<dbReference type="RefSeq" id="WP_290263833.1">
    <property type="nucleotide sequence ID" value="NZ_JAUFQG010000006.1"/>
</dbReference>
<dbReference type="EMBL" id="JBHSCX010000004">
    <property type="protein sequence ID" value="MFC4361816.1"/>
    <property type="molecule type" value="Genomic_DNA"/>
</dbReference>
<gene>
    <name evidence="2" type="primary">sixA</name>
    <name evidence="2" type="ORF">ACFOX3_05850</name>
</gene>
<dbReference type="PANTHER" id="PTHR20935">
    <property type="entry name" value="PHOSPHOGLYCERATE MUTASE-RELATED"/>
    <property type="match status" value="1"/>
</dbReference>
<dbReference type="InterPro" id="IPR013078">
    <property type="entry name" value="His_Pase_superF_clade-1"/>
</dbReference>
<dbReference type="CDD" id="cd07067">
    <property type="entry name" value="HP_PGM_like"/>
    <property type="match status" value="1"/>
</dbReference>
<dbReference type="SMART" id="SM00855">
    <property type="entry name" value="PGAM"/>
    <property type="match status" value="1"/>
</dbReference>
<dbReference type="SUPFAM" id="SSF53254">
    <property type="entry name" value="Phosphoglycerate mutase-like"/>
    <property type="match status" value="1"/>
</dbReference>
<dbReference type="InterPro" id="IPR004449">
    <property type="entry name" value="SixA"/>
</dbReference>
<keyword evidence="1" id="KW-0378">Hydrolase</keyword>
<evidence type="ECO:0000256" key="1">
    <source>
        <dbReference type="ARBA" id="ARBA00022801"/>
    </source>
</evidence>
<sequence>MARTKLYILRHGEAQMQAATDAARQLTNFGRRQARAQAACFKPELALVEQVYVSPFLRAQQTADELFAELSGATNACRHEAAWLTPDVAIEQVIRGLEPVIAGAPVLLVSHQPLVSQLISFLSDTPVWQVSMDTASLAYLEVSVLAKGLAELKSITPALVPR</sequence>
<protein>
    <submittedName>
        <fullName evidence="2">Phosphohistidine phosphatase SixA</fullName>
    </submittedName>
</protein>
<evidence type="ECO:0000313" key="3">
    <source>
        <dbReference type="Proteomes" id="UP001595840"/>
    </source>
</evidence>
<evidence type="ECO:0000313" key="2">
    <source>
        <dbReference type="EMBL" id="MFC4361816.1"/>
    </source>
</evidence>
<keyword evidence="3" id="KW-1185">Reference proteome</keyword>
<organism evidence="2 3">
    <name type="scientific">Simiduia curdlanivorans</name>
    <dbReference type="NCBI Taxonomy" id="1492769"/>
    <lineage>
        <taxon>Bacteria</taxon>
        <taxon>Pseudomonadati</taxon>
        <taxon>Pseudomonadota</taxon>
        <taxon>Gammaproteobacteria</taxon>
        <taxon>Cellvibrionales</taxon>
        <taxon>Cellvibrionaceae</taxon>
        <taxon>Simiduia</taxon>
    </lineage>
</organism>
<proteinExistence type="predicted"/>